<proteinExistence type="predicted"/>
<dbReference type="AlphaFoldDB" id="A0A397U8A2"/>
<evidence type="ECO:0000313" key="1">
    <source>
        <dbReference type="EMBL" id="RIB06394.1"/>
    </source>
</evidence>
<organism evidence="1 2">
    <name type="scientific">Gigaspora rosea</name>
    <dbReference type="NCBI Taxonomy" id="44941"/>
    <lineage>
        <taxon>Eukaryota</taxon>
        <taxon>Fungi</taxon>
        <taxon>Fungi incertae sedis</taxon>
        <taxon>Mucoromycota</taxon>
        <taxon>Glomeromycotina</taxon>
        <taxon>Glomeromycetes</taxon>
        <taxon>Diversisporales</taxon>
        <taxon>Gigasporaceae</taxon>
        <taxon>Gigaspora</taxon>
    </lineage>
</organism>
<protein>
    <submittedName>
        <fullName evidence="1">Uncharacterized protein</fullName>
    </submittedName>
</protein>
<name>A0A397U8A2_9GLOM</name>
<evidence type="ECO:0000313" key="2">
    <source>
        <dbReference type="Proteomes" id="UP000266673"/>
    </source>
</evidence>
<reference evidence="1 2" key="1">
    <citation type="submission" date="2018-06" db="EMBL/GenBank/DDBJ databases">
        <title>Comparative genomics reveals the genomic features of Rhizophagus irregularis, R. cerebriforme, R. diaphanum and Gigaspora rosea, and their symbiotic lifestyle signature.</title>
        <authorList>
            <person name="Morin E."/>
            <person name="San Clemente H."/>
            <person name="Chen E.C.H."/>
            <person name="De La Providencia I."/>
            <person name="Hainaut M."/>
            <person name="Kuo A."/>
            <person name="Kohler A."/>
            <person name="Murat C."/>
            <person name="Tang N."/>
            <person name="Roy S."/>
            <person name="Loubradou J."/>
            <person name="Henrissat B."/>
            <person name="Grigoriev I.V."/>
            <person name="Corradi N."/>
            <person name="Roux C."/>
            <person name="Martin F.M."/>
        </authorList>
    </citation>
    <scope>NUCLEOTIDE SEQUENCE [LARGE SCALE GENOMIC DNA]</scope>
    <source>
        <strain evidence="1 2">DAOM 194757</strain>
    </source>
</reference>
<comment type="caution">
    <text evidence="1">The sequence shown here is derived from an EMBL/GenBank/DDBJ whole genome shotgun (WGS) entry which is preliminary data.</text>
</comment>
<gene>
    <name evidence="1" type="ORF">C2G38_2217234</name>
</gene>
<dbReference type="Proteomes" id="UP000266673">
    <property type="component" value="Unassembled WGS sequence"/>
</dbReference>
<dbReference type="EMBL" id="QKWP01001824">
    <property type="protein sequence ID" value="RIB06394.1"/>
    <property type="molecule type" value="Genomic_DNA"/>
</dbReference>
<keyword evidence="2" id="KW-1185">Reference proteome</keyword>
<sequence length="167" mass="19209">MEQRLIYIRTYVQRLATVLEPDEIVILDQGCVIFRIPEQKALEQIGELDSLVLPIEGPGEDCDEKLTYACQEILDLNTQRKPNSQILEAYYKLGALLAEKGWNDASRKKFNIGEGYLYVVKHINITILEKIYDKDFLNKLLVEAWAQRQGELYCSLDSTELILLNKG</sequence>
<accession>A0A397U8A2</accession>